<dbReference type="Pfam" id="PF00745">
    <property type="entry name" value="GlutR_dimer"/>
    <property type="match status" value="1"/>
</dbReference>
<dbReference type="AlphaFoldDB" id="A0AAW9RTW1"/>
<feature type="domain" description="Quinate/shikimate 5-dehydrogenase/glutamyl-tRNA reductase" evidence="15">
    <location>
        <begin position="174"/>
        <end position="304"/>
    </location>
</feature>
<feature type="active site" description="Nucleophile" evidence="8 9">
    <location>
        <position position="52"/>
    </location>
</feature>
<dbReference type="GO" id="GO:0019353">
    <property type="term" value="P:protoporphyrinogen IX biosynthetic process from glutamate"/>
    <property type="evidence" value="ECO:0007669"/>
    <property type="project" value="TreeGrafter"/>
</dbReference>
<dbReference type="CDD" id="cd05213">
    <property type="entry name" value="NAD_bind_Glutamyl_tRNA_reduct"/>
    <property type="match status" value="1"/>
</dbReference>
<dbReference type="InterPro" id="IPR000343">
    <property type="entry name" value="4pyrrol_synth_GluRdtase"/>
</dbReference>
<evidence type="ECO:0000259" key="15">
    <source>
        <dbReference type="Pfam" id="PF01488"/>
    </source>
</evidence>
<dbReference type="EMBL" id="JBDKWZ010000005">
    <property type="protein sequence ID" value="MEN7548204.1"/>
    <property type="molecule type" value="Genomic_DNA"/>
</dbReference>
<dbReference type="InterPro" id="IPR036291">
    <property type="entry name" value="NAD(P)-bd_dom_sf"/>
</dbReference>
<comment type="subunit">
    <text evidence="8">Homodimer.</text>
</comment>
<name>A0AAW9RTW1_9BACT</name>
<dbReference type="Pfam" id="PF01488">
    <property type="entry name" value="Shikimate_DH"/>
    <property type="match status" value="1"/>
</dbReference>
<comment type="function">
    <text evidence="8">Catalyzes the NADPH-dependent reduction of glutamyl-tRNA(Glu) to glutamate 1-semialdehyde (GSA).</text>
</comment>
<evidence type="ECO:0000256" key="2">
    <source>
        <dbReference type="ARBA" id="ARBA00005916"/>
    </source>
</evidence>
<organism evidence="17 18">
    <name type="scientific">Rapidithrix thailandica</name>
    <dbReference type="NCBI Taxonomy" id="413964"/>
    <lineage>
        <taxon>Bacteria</taxon>
        <taxon>Pseudomonadati</taxon>
        <taxon>Bacteroidota</taxon>
        <taxon>Cytophagia</taxon>
        <taxon>Cytophagales</taxon>
        <taxon>Flammeovirgaceae</taxon>
        <taxon>Rapidithrix</taxon>
    </lineage>
</organism>
<evidence type="ECO:0000256" key="12">
    <source>
        <dbReference type="PIRSR" id="PIRSR000445-4"/>
    </source>
</evidence>
<evidence type="ECO:0000259" key="16">
    <source>
        <dbReference type="Pfam" id="PF05201"/>
    </source>
</evidence>
<dbReference type="PANTHER" id="PTHR43013:SF1">
    <property type="entry name" value="GLUTAMYL-TRNA REDUCTASE"/>
    <property type="match status" value="1"/>
</dbReference>
<evidence type="ECO:0000256" key="1">
    <source>
        <dbReference type="ARBA" id="ARBA00005059"/>
    </source>
</evidence>
<dbReference type="GO" id="GO:0050661">
    <property type="term" value="F:NADP binding"/>
    <property type="evidence" value="ECO:0007669"/>
    <property type="project" value="InterPro"/>
</dbReference>
<feature type="binding site" evidence="8 10">
    <location>
        <position position="111"/>
    </location>
    <ligand>
        <name>substrate</name>
    </ligand>
</feature>
<feature type="domain" description="Glutamyl-tRNA reductase N-terminal" evidence="16">
    <location>
        <begin position="8"/>
        <end position="158"/>
    </location>
</feature>
<evidence type="ECO:0000256" key="4">
    <source>
        <dbReference type="ARBA" id="ARBA00022857"/>
    </source>
</evidence>
<evidence type="ECO:0000313" key="18">
    <source>
        <dbReference type="Proteomes" id="UP001403385"/>
    </source>
</evidence>
<dbReference type="SUPFAM" id="SSF51735">
    <property type="entry name" value="NAD(P)-binding Rossmann-fold domains"/>
    <property type="match status" value="1"/>
</dbReference>
<evidence type="ECO:0000313" key="17">
    <source>
        <dbReference type="EMBL" id="MEN7548204.1"/>
    </source>
</evidence>
<evidence type="ECO:0000256" key="6">
    <source>
        <dbReference type="ARBA" id="ARBA00023244"/>
    </source>
</evidence>
<dbReference type="SUPFAM" id="SSF69742">
    <property type="entry name" value="Glutamyl tRNA-reductase catalytic, N-terminal domain"/>
    <property type="match status" value="1"/>
</dbReference>
<keyword evidence="6 8" id="KW-0627">Porphyrin biosynthesis</keyword>
<evidence type="ECO:0000256" key="11">
    <source>
        <dbReference type="PIRSR" id="PIRSR000445-3"/>
    </source>
</evidence>
<feature type="site" description="Important for activity" evidence="8 12">
    <location>
        <position position="101"/>
    </location>
</feature>
<evidence type="ECO:0000256" key="5">
    <source>
        <dbReference type="ARBA" id="ARBA00023002"/>
    </source>
</evidence>
<dbReference type="HAMAP" id="MF_00087">
    <property type="entry name" value="Glu_tRNA_reductase"/>
    <property type="match status" value="1"/>
</dbReference>
<dbReference type="PIRSF" id="PIRSF000445">
    <property type="entry name" value="4pyrrol_synth_GluRdtase"/>
    <property type="match status" value="1"/>
</dbReference>
<proteinExistence type="inferred from homology"/>
<comment type="domain">
    <text evidence="8">Possesses an unusual extended V-shaped dimeric structure with each monomer consisting of three distinct domains arranged along a curved 'spinal' alpha-helix. The N-terminal catalytic domain specifically recognizes the glutamate moiety of the substrate. The second domain is the NADPH-binding domain, and the third C-terminal domain is responsible for dimerization.</text>
</comment>
<keyword evidence="5 8" id="KW-0560">Oxidoreductase</keyword>
<dbReference type="Gene3D" id="3.30.460.30">
    <property type="entry name" value="Glutamyl-tRNA reductase, N-terminal domain"/>
    <property type="match status" value="1"/>
</dbReference>
<dbReference type="GO" id="GO:0008883">
    <property type="term" value="F:glutamyl-tRNA reductase activity"/>
    <property type="evidence" value="ECO:0007669"/>
    <property type="project" value="UniProtKB-UniRule"/>
</dbReference>
<keyword evidence="4 8" id="KW-0521">NADP</keyword>
<dbReference type="InterPro" id="IPR036343">
    <property type="entry name" value="GluRdtase_N_sf"/>
</dbReference>
<dbReference type="EC" id="1.2.1.70" evidence="3 8"/>
<comment type="pathway">
    <text evidence="1 8 13">Porphyrin-containing compound metabolism; protoporphyrin-IX biosynthesis; 5-aminolevulinate from L-glutamyl-tRNA(Glu): step 1/2.</text>
</comment>
<feature type="binding site" evidence="8 10">
    <location>
        <begin position="51"/>
        <end position="54"/>
    </location>
    <ligand>
        <name>substrate</name>
    </ligand>
</feature>
<feature type="binding site" evidence="8 11">
    <location>
        <begin position="191"/>
        <end position="196"/>
    </location>
    <ligand>
        <name>NADP(+)</name>
        <dbReference type="ChEBI" id="CHEBI:58349"/>
    </ligand>
</feature>
<dbReference type="FunFam" id="3.30.460.30:FF:000001">
    <property type="entry name" value="Glutamyl-tRNA reductase"/>
    <property type="match status" value="1"/>
</dbReference>
<evidence type="ECO:0000256" key="10">
    <source>
        <dbReference type="PIRSR" id="PIRSR000445-2"/>
    </source>
</evidence>
<comment type="miscellaneous">
    <text evidence="8">During catalysis, the active site Cys acts as a nucleophile attacking the alpha-carbonyl group of tRNA-bound glutamate with the formation of a thioester intermediate between enzyme and glutamate, and the concomitant release of tRNA(Glu). The thioester intermediate is finally reduced by direct hydride transfer from NADPH, to form the product GSA.</text>
</comment>
<accession>A0AAW9RTW1</accession>
<dbReference type="Gene3D" id="3.40.50.720">
    <property type="entry name" value="NAD(P)-binding Rossmann-like Domain"/>
    <property type="match status" value="1"/>
</dbReference>
<evidence type="ECO:0000256" key="3">
    <source>
        <dbReference type="ARBA" id="ARBA00012970"/>
    </source>
</evidence>
<dbReference type="InterPro" id="IPR006151">
    <property type="entry name" value="Shikm_DH/Glu-tRNA_Rdtase"/>
</dbReference>
<comment type="caution">
    <text evidence="17">The sequence shown here is derived from an EMBL/GenBank/DDBJ whole genome shotgun (WGS) entry which is preliminary data.</text>
</comment>
<dbReference type="Pfam" id="PF05201">
    <property type="entry name" value="GlutR_N"/>
    <property type="match status" value="1"/>
</dbReference>
<keyword evidence="18" id="KW-1185">Reference proteome</keyword>
<reference evidence="17 18" key="1">
    <citation type="submission" date="2024-04" db="EMBL/GenBank/DDBJ databases">
        <title>Novel genus in family Flammeovirgaceae.</title>
        <authorList>
            <person name="Nguyen T.H."/>
            <person name="Vuong T.Q."/>
            <person name="Le H."/>
            <person name="Kim S.-G."/>
        </authorList>
    </citation>
    <scope>NUCLEOTIDE SEQUENCE [LARGE SCALE GENOMIC DNA]</scope>
    <source>
        <strain evidence="17 18">JCM 23209</strain>
    </source>
</reference>
<feature type="binding site" evidence="8 10">
    <location>
        <position position="122"/>
    </location>
    <ligand>
        <name>substrate</name>
    </ligand>
</feature>
<dbReference type="InterPro" id="IPR015895">
    <property type="entry name" value="4pyrrol_synth_GluRdtase_N"/>
</dbReference>
<evidence type="ECO:0000256" key="7">
    <source>
        <dbReference type="ARBA" id="ARBA00047464"/>
    </source>
</evidence>
<dbReference type="RefSeq" id="WP_346820985.1">
    <property type="nucleotide sequence ID" value="NZ_JBDKWZ010000005.1"/>
</dbReference>
<evidence type="ECO:0000259" key="14">
    <source>
        <dbReference type="Pfam" id="PF00745"/>
    </source>
</evidence>
<evidence type="ECO:0000256" key="13">
    <source>
        <dbReference type="RuleBase" id="RU000584"/>
    </source>
</evidence>
<feature type="binding site" evidence="8 10">
    <location>
        <begin position="116"/>
        <end position="118"/>
    </location>
    <ligand>
        <name>substrate</name>
    </ligand>
</feature>
<dbReference type="PANTHER" id="PTHR43013">
    <property type="entry name" value="GLUTAMYL-TRNA REDUCTASE"/>
    <property type="match status" value="1"/>
</dbReference>
<gene>
    <name evidence="8 17" type="primary">hemA</name>
    <name evidence="17" type="ORF">AAG747_09805</name>
</gene>
<evidence type="ECO:0000256" key="8">
    <source>
        <dbReference type="HAMAP-Rule" id="MF_00087"/>
    </source>
</evidence>
<comment type="catalytic activity">
    <reaction evidence="7 8 13">
        <text>(S)-4-amino-5-oxopentanoate + tRNA(Glu) + NADP(+) = L-glutamyl-tRNA(Glu) + NADPH + H(+)</text>
        <dbReference type="Rhea" id="RHEA:12344"/>
        <dbReference type="Rhea" id="RHEA-COMP:9663"/>
        <dbReference type="Rhea" id="RHEA-COMP:9680"/>
        <dbReference type="ChEBI" id="CHEBI:15378"/>
        <dbReference type="ChEBI" id="CHEBI:57501"/>
        <dbReference type="ChEBI" id="CHEBI:57783"/>
        <dbReference type="ChEBI" id="CHEBI:58349"/>
        <dbReference type="ChEBI" id="CHEBI:78442"/>
        <dbReference type="ChEBI" id="CHEBI:78520"/>
        <dbReference type="EC" id="1.2.1.70"/>
    </reaction>
</comment>
<sequence length="424" mass="48324">MQGQFKAISVSYKTTPIHIREHLSLSQEECERLLEKLKDVLNLNEALILSTCNRTEIYYSSEEDHSDWLIKLLGIEKKMGDVADLEKYFIRIKEHEMAIRHLFRVAMGLESQVVGDLQISNQVKKAYQWSADAEMAGPFLHRLMHTIFFTNKRVVQETPFRDGAASTSYAGVELLQELTTDVKEPKVLVVGLGEIGTDVVRNLADSTLGQVKITNRTLSKAQALAATCGFEAVPFEKVWEEAREAHVIISSISKSTPFFTKSKVEEVSSLAFKCFIDLSVPRSVEKEVEDVPGVLVYNIDNIQNRASQALKRRMQSVPQVEQIVEEAIAEFREWTREMVFSPTIQKLKGALEDIRQEELKKAMKQMDDAQFKKVDKLTRNMMNKILRIPVLQLKAACKRDEAETLVDVLNDLFNLENQENKVTK</sequence>
<dbReference type="InterPro" id="IPR036453">
    <property type="entry name" value="GluRdtase_dimer_dom_sf"/>
</dbReference>
<dbReference type="Proteomes" id="UP001403385">
    <property type="component" value="Unassembled WGS sequence"/>
</dbReference>
<dbReference type="InterPro" id="IPR015896">
    <property type="entry name" value="4pyrrol_synth_GluRdtase_dimer"/>
</dbReference>
<comment type="similarity">
    <text evidence="2 8 13">Belongs to the glutamyl-tRNA reductase family.</text>
</comment>
<dbReference type="SUPFAM" id="SSF69075">
    <property type="entry name" value="Glutamyl tRNA-reductase dimerization domain"/>
    <property type="match status" value="1"/>
</dbReference>
<evidence type="ECO:0000256" key="9">
    <source>
        <dbReference type="PIRSR" id="PIRSR000445-1"/>
    </source>
</evidence>
<protein>
    <recommendedName>
        <fullName evidence="3 8">Glutamyl-tRNA reductase</fullName>
        <shortName evidence="8">GluTR</shortName>
        <ecNumber evidence="3 8">1.2.1.70</ecNumber>
    </recommendedName>
</protein>
<dbReference type="NCBIfam" id="TIGR01035">
    <property type="entry name" value="hemA"/>
    <property type="match status" value="1"/>
</dbReference>
<feature type="domain" description="Tetrapyrrole biosynthesis glutamyl-tRNA reductase dimerisation" evidence="14">
    <location>
        <begin position="319"/>
        <end position="415"/>
    </location>
</feature>